<name>A0A368R8F6_SETIT</name>
<feature type="domain" description="MATH" evidence="1">
    <location>
        <begin position="26"/>
        <end position="139"/>
    </location>
</feature>
<dbReference type="PANTHER" id="PTHR26379">
    <property type="entry name" value="BTB/POZ AND MATH DOMAIN-CONTAINING PROTEIN 1"/>
    <property type="match status" value="1"/>
</dbReference>
<dbReference type="SUPFAM" id="SSF49599">
    <property type="entry name" value="TRAF domain-like"/>
    <property type="match status" value="1"/>
</dbReference>
<reference evidence="2" key="2">
    <citation type="submission" date="2015-07" db="EMBL/GenBank/DDBJ databases">
        <authorList>
            <person name="Noorani M."/>
        </authorList>
    </citation>
    <scope>NUCLEOTIDE SEQUENCE</scope>
    <source>
        <strain evidence="2">Yugu1</strain>
    </source>
</reference>
<dbReference type="EMBL" id="CM003532">
    <property type="protein sequence ID" value="RCV26459.1"/>
    <property type="molecule type" value="Genomic_DNA"/>
</dbReference>
<dbReference type="GO" id="GO:0016567">
    <property type="term" value="P:protein ubiquitination"/>
    <property type="evidence" value="ECO:0007669"/>
    <property type="project" value="InterPro"/>
</dbReference>
<dbReference type="OrthoDB" id="684466at2759"/>
<dbReference type="InterPro" id="IPR002083">
    <property type="entry name" value="MATH/TRAF_dom"/>
</dbReference>
<dbReference type="CDD" id="cd00121">
    <property type="entry name" value="MATH"/>
    <property type="match status" value="1"/>
</dbReference>
<dbReference type="InterPro" id="IPR008974">
    <property type="entry name" value="TRAF-like"/>
</dbReference>
<gene>
    <name evidence="2" type="ORF">SETIT_5G247000v2</name>
</gene>
<dbReference type="AlphaFoldDB" id="A0A368R8F6"/>
<dbReference type="STRING" id="4555.A0A368R8F6"/>
<evidence type="ECO:0000313" key="2">
    <source>
        <dbReference type="EMBL" id="RCV26459.1"/>
    </source>
</evidence>
<protein>
    <recommendedName>
        <fullName evidence="1">MATH domain-containing protein</fullName>
    </recommendedName>
</protein>
<sequence>MATPLLRLSVGQVLRSASAIVSRPLSGSHILRIDGCSHLKEAIRHGEGTESCDFNVGDHTWRLLCYPNGSNSKCRRHFAVYLKLFSLLDQLGKPVLLRDVGMHKFTHGDSWGFHDFICRKQLEKSEYLKDDRFAILCNVSIITVRKCSDNWAFISQDLKSDEPPVLS</sequence>
<dbReference type="Pfam" id="PF22486">
    <property type="entry name" value="MATH_2"/>
    <property type="match status" value="1"/>
</dbReference>
<proteinExistence type="predicted"/>
<dbReference type="Gene3D" id="2.60.210.10">
    <property type="entry name" value="Apoptosis, Tumor Necrosis Factor Receptor Associated Protein 2, Chain A"/>
    <property type="match status" value="1"/>
</dbReference>
<organism evidence="2">
    <name type="scientific">Setaria italica</name>
    <name type="common">Foxtail millet</name>
    <name type="synonym">Panicum italicum</name>
    <dbReference type="NCBI Taxonomy" id="4555"/>
    <lineage>
        <taxon>Eukaryota</taxon>
        <taxon>Viridiplantae</taxon>
        <taxon>Streptophyta</taxon>
        <taxon>Embryophyta</taxon>
        <taxon>Tracheophyta</taxon>
        <taxon>Spermatophyta</taxon>
        <taxon>Magnoliopsida</taxon>
        <taxon>Liliopsida</taxon>
        <taxon>Poales</taxon>
        <taxon>Poaceae</taxon>
        <taxon>PACMAD clade</taxon>
        <taxon>Panicoideae</taxon>
        <taxon>Panicodae</taxon>
        <taxon>Paniceae</taxon>
        <taxon>Cenchrinae</taxon>
        <taxon>Setaria</taxon>
    </lineage>
</organism>
<evidence type="ECO:0000259" key="1">
    <source>
        <dbReference type="PROSITE" id="PS50144"/>
    </source>
</evidence>
<accession>A0A368R8F6</accession>
<dbReference type="PANTHER" id="PTHR26379:SF187">
    <property type="entry name" value="OS07G0655300 PROTEIN"/>
    <property type="match status" value="1"/>
</dbReference>
<dbReference type="InterPro" id="IPR045005">
    <property type="entry name" value="BPM1-6"/>
</dbReference>
<reference evidence="2" key="1">
    <citation type="journal article" date="2012" name="Nat. Biotechnol.">
        <title>Reference genome sequence of the model plant Setaria.</title>
        <authorList>
            <person name="Bennetzen J.L."/>
            <person name="Schmutz J."/>
            <person name="Wang H."/>
            <person name="Percifield R."/>
            <person name="Hawkins J."/>
            <person name="Pontaroli A.C."/>
            <person name="Estep M."/>
            <person name="Feng L."/>
            <person name="Vaughn J.N."/>
            <person name="Grimwood J."/>
            <person name="Jenkins J."/>
            <person name="Barry K."/>
            <person name="Lindquist E."/>
            <person name="Hellsten U."/>
            <person name="Deshpande S."/>
            <person name="Wang X."/>
            <person name="Wu X."/>
            <person name="Mitros T."/>
            <person name="Triplett J."/>
            <person name="Yang X."/>
            <person name="Ye C.Y."/>
            <person name="Mauro-Herrera M."/>
            <person name="Wang L."/>
            <person name="Li P."/>
            <person name="Sharma M."/>
            <person name="Sharma R."/>
            <person name="Ronald P.C."/>
            <person name="Panaud O."/>
            <person name="Kellogg E.A."/>
            <person name="Brutnell T.P."/>
            <person name="Doust A.N."/>
            <person name="Tuskan G.A."/>
            <person name="Rokhsar D."/>
            <person name="Devos K.M."/>
        </authorList>
    </citation>
    <scope>NUCLEOTIDE SEQUENCE [LARGE SCALE GENOMIC DNA]</scope>
    <source>
        <strain evidence="2">Yugu1</strain>
    </source>
</reference>
<dbReference type="PROSITE" id="PS50144">
    <property type="entry name" value="MATH"/>
    <property type="match status" value="1"/>
</dbReference>